<protein>
    <recommendedName>
        <fullName evidence="1">DUF6250 domain-containing protein</fullName>
    </recommendedName>
</protein>
<organism evidence="2 3">
    <name type="scientific">Oleiharenicola lentus</name>
    <dbReference type="NCBI Taxonomy" id="2508720"/>
    <lineage>
        <taxon>Bacteria</taxon>
        <taxon>Pseudomonadati</taxon>
        <taxon>Verrucomicrobiota</taxon>
        <taxon>Opitutia</taxon>
        <taxon>Opitutales</taxon>
        <taxon>Opitutaceae</taxon>
        <taxon>Oleiharenicola</taxon>
    </lineage>
</organism>
<dbReference type="Proteomes" id="UP000290218">
    <property type="component" value="Unassembled WGS sequence"/>
</dbReference>
<comment type="caution">
    <text evidence="2">The sequence shown here is derived from an EMBL/GenBank/DDBJ whole genome shotgun (WGS) entry which is preliminary data.</text>
</comment>
<evidence type="ECO:0000259" key="1">
    <source>
        <dbReference type="Pfam" id="PF19763"/>
    </source>
</evidence>
<dbReference type="Gene3D" id="2.60.120.200">
    <property type="match status" value="1"/>
</dbReference>
<evidence type="ECO:0000313" key="3">
    <source>
        <dbReference type="Proteomes" id="UP000290218"/>
    </source>
</evidence>
<sequence length="228" mass="25435">MRKWLVCLALLPCCLQAEDPLPRDDFRNGLAAWVVEQQPGGSVTVTDGVLTIADKGGCTVWFREALTAPVTIRYRAKVSSAARVSDLNCFWMASDPTRPDDLFGPGHTRTGKFATYDSLRTYYVGYGGNTNSTTRFRRYAGTGARPLLPEHDRTAPEFLLKPDHVYEITLVAGADGRVQFIRDGEVVFDWTDPQPLRSGWFGLRTVDSRIEIRAFRVHRGVPPSAVSR</sequence>
<dbReference type="InterPro" id="IPR046217">
    <property type="entry name" value="DUF6250"/>
</dbReference>
<dbReference type="OrthoDB" id="262615at2"/>
<evidence type="ECO:0000313" key="2">
    <source>
        <dbReference type="EMBL" id="RXK54552.1"/>
    </source>
</evidence>
<dbReference type="Pfam" id="PF19763">
    <property type="entry name" value="DUF6250"/>
    <property type="match status" value="1"/>
</dbReference>
<dbReference type="EMBL" id="SDHX01000001">
    <property type="protein sequence ID" value="RXK54552.1"/>
    <property type="molecule type" value="Genomic_DNA"/>
</dbReference>
<dbReference type="RefSeq" id="WP_129045916.1">
    <property type="nucleotide sequence ID" value="NZ_SDHX01000001.1"/>
</dbReference>
<dbReference type="AlphaFoldDB" id="A0A4Q1C726"/>
<keyword evidence="3" id="KW-1185">Reference proteome</keyword>
<name>A0A4Q1C726_9BACT</name>
<feature type="domain" description="DUF6250" evidence="1">
    <location>
        <begin position="52"/>
        <end position="215"/>
    </location>
</feature>
<accession>A0A4Q1C726</accession>
<reference evidence="2 3" key="1">
    <citation type="submission" date="2019-01" db="EMBL/GenBank/DDBJ databases">
        <title>Lacunisphaera sp. strain TWA-58.</title>
        <authorList>
            <person name="Chen W.-M."/>
        </authorList>
    </citation>
    <scope>NUCLEOTIDE SEQUENCE [LARGE SCALE GENOMIC DNA]</scope>
    <source>
        <strain evidence="2 3">TWA-58</strain>
    </source>
</reference>
<proteinExistence type="predicted"/>
<gene>
    <name evidence="2" type="ORF">ESB00_01225</name>
</gene>